<sequence>MAPTVNEIERPSPNSARAIRTHPVAPERLLAAFRRADERLPNWTAEASGENEVRAVRTTRLFRFRDDVKVRVYARADGAGSELTGASRVGKNDLGQNFRNIKELLQAVERETGGQNRPPRG</sequence>
<evidence type="ECO:0008006" key="3">
    <source>
        <dbReference type="Google" id="ProtNLM"/>
    </source>
</evidence>
<gene>
    <name evidence="2" type="ORF">AVDCRST_MAG55-1855</name>
</gene>
<dbReference type="AlphaFoldDB" id="A0A6J4PML2"/>
<name>A0A6J4PML2_9ACTN</name>
<evidence type="ECO:0000313" key="2">
    <source>
        <dbReference type="EMBL" id="CAA9418981.1"/>
    </source>
</evidence>
<feature type="region of interest" description="Disordered" evidence="1">
    <location>
        <begin position="1"/>
        <end position="22"/>
    </location>
</feature>
<protein>
    <recommendedName>
        <fullName evidence="3">DUF1499 domain-containing protein</fullName>
    </recommendedName>
</protein>
<accession>A0A6J4PML2</accession>
<evidence type="ECO:0000256" key="1">
    <source>
        <dbReference type="SAM" id="MobiDB-lite"/>
    </source>
</evidence>
<proteinExistence type="predicted"/>
<organism evidence="2">
    <name type="scientific">uncultured Rubrobacteraceae bacterium</name>
    <dbReference type="NCBI Taxonomy" id="349277"/>
    <lineage>
        <taxon>Bacteria</taxon>
        <taxon>Bacillati</taxon>
        <taxon>Actinomycetota</taxon>
        <taxon>Rubrobacteria</taxon>
        <taxon>Rubrobacterales</taxon>
        <taxon>Rubrobacteraceae</taxon>
        <taxon>environmental samples</taxon>
    </lineage>
</organism>
<reference evidence="2" key="1">
    <citation type="submission" date="2020-02" db="EMBL/GenBank/DDBJ databases">
        <authorList>
            <person name="Meier V. D."/>
        </authorList>
    </citation>
    <scope>NUCLEOTIDE SEQUENCE</scope>
    <source>
        <strain evidence="2">AVDCRST_MAG55</strain>
    </source>
</reference>
<dbReference type="InterPro" id="IPR010865">
    <property type="entry name" value="DUF1499"/>
</dbReference>
<dbReference type="Pfam" id="PF07386">
    <property type="entry name" value="DUF1499"/>
    <property type="match status" value="1"/>
</dbReference>
<dbReference type="EMBL" id="CADCUZ010000081">
    <property type="protein sequence ID" value="CAA9418981.1"/>
    <property type="molecule type" value="Genomic_DNA"/>
</dbReference>